<keyword evidence="2" id="KW-1185">Reference proteome</keyword>
<proteinExistence type="predicted"/>
<dbReference type="AlphaFoldDB" id="A0A9Q1ET44"/>
<gene>
    <name evidence="1" type="ORF">SKAU_G00318790</name>
</gene>
<evidence type="ECO:0000313" key="2">
    <source>
        <dbReference type="Proteomes" id="UP001152622"/>
    </source>
</evidence>
<evidence type="ECO:0000313" key="1">
    <source>
        <dbReference type="EMBL" id="KAJ8344550.1"/>
    </source>
</evidence>
<comment type="caution">
    <text evidence="1">The sequence shown here is derived from an EMBL/GenBank/DDBJ whole genome shotgun (WGS) entry which is preliminary data.</text>
</comment>
<reference evidence="1" key="1">
    <citation type="journal article" date="2023" name="Science">
        <title>Genome structures resolve the early diversification of teleost fishes.</title>
        <authorList>
            <person name="Parey E."/>
            <person name="Louis A."/>
            <person name="Montfort J."/>
            <person name="Bouchez O."/>
            <person name="Roques C."/>
            <person name="Iampietro C."/>
            <person name="Lluch J."/>
            <person name="Castinel A."/>
            <person name="Donnadieu C."/>
            <person name="Desvignes T."/>
            <person name="Floi Bucao C."/>
            <person name="Jouanno E."/>
            <person name="Wen M."/>
            <person name="Mejri S."/>
            <person name="Dirks R."/>
            <person name="Jansen H."/>
            <person name="Henkel C."/>
            <person name="Chen W.J."/>
            <person name="Zahm M."/>
            <person name="Cabau C."/>
            <person name="Klopp C."/>
            <person name="Thompson A.W."/>
            <person name="Robinson-Rechavi M."/>
            <person name="Braasch I."/>
            <person name="Lecointre G."/>
            <person name="Bobe J."/>
            <person name="Postlethwait J.H."/>
            <person name="Berthelot C."/>
            <person name="Roest Crollius H."/>
            <person name="Guiguen Y."/>
        </authorList>
    </citation>
    <scope>NUCLEOTIDE SEQUENCE</scope>
    <source>
        <strain evidence="1">WJC10195</strain>
    </source>
</reference>
<sequence>MRLSQDKFAFACNALGSVGPPRVICAGRKGNVLSLPGSRGLKHGQLDRDDRVLNMSDSTVKEDLGRAAAAVCL</sequence>
<dbReference type="Proteomes" id="UP001152622">
    <property type="component" value="Chromosome 13"/>
</dbReference>
<dbReference type="EMBL" id="JAINUF010000013">
    <property type="protein sequence ID" value="KAJ8344550.1"/>
    <property type="molecule type" value="Genomic_DNA"/>
</dbReference>
<protein>
    <submittedName>
        <fullName evidence="1">Uncharacterized protein</fullName>
    </submittedName>
</protein>
<name>A0A9Q1ET44_SYNKA</name>
<accession>A0A9Q1ET44</accession>
<organism evidence="1 2">
    <name type="scientific">Synaphobranchus kaupii</name>
    <name type="common">Kaup's arrowtooth eel</name>
    <dbReference type="NCBI Taxonomy" id="118154"/>
    <lineage>
        <taxon>Eukaryota</taxon>
        <taxon>Metazoa</taxon>
        <taxon>Chordata</taxon>
        <taxon>Craniata</taxon>
        <taxon>Vertebrata</taxon>
        <taxon>Euteleostomi</taxon>
        <taxon>Actinopterygii</taxon>
        <taxon>Neopterygii</taxon>
        <taxon>Teleostei</taxon>
        <taxon>Anguilliformes</taxon>
        <taxon>Synaphobranchidae</taxon>
        <taxon>Synaphobranchus</taxon>
    </lineage>
</organism>